<organism evidence="2 3">
    <name type="scientific">Sphaerobolus stellatus (strain SS14)</name>
    <dbReference type="NCBI Taxonomy" id="990650"/>
    <lineage>
        <taxon>Eukaryota</taxon>
        <taxon>Fungi</taxon>
        <taxon>Dikarya</taxon>
        <taxon>Basidiomycota</taxon>
        <taxon>Agaricomycotina</taxon>
        <taxon>Agaricomycetes</taxon>
        <taxon>Phallomycetidae</taxon>
        <taxon>Geastrales</taxon>
        <taxon>Sphaerobolaceae</taxon>
        <taxon>Sphaerobolus</taxon>
    </lineage>
</organism>
<evidence type="ECO:0000313" key="3">
    <source>
        <dbReference type="Proteomes" id="UP000054279"/>
    </source>
</evidence>
<gene>
    <name evidence="2" type="ORF">M422DRAFT_262534</name>
</gene>
<sequence length="163" mass="18349">MEEGNTSQDNDHTPSAAGSVVGVDLRPRIKQLLQLLESRQGPLLVPDDISSKLDAKITYFTPETYENQLDRESMLSMTIDTPLIQPRAIFPSEPLYIPVKYNVQISHKIILLKLYEHPPGTQLEYPKTSADSNAYVGHLFQLQKDETSQLGNIVYSQGVRVRP</sequence>
<name>A0A0C9VCR4_SPHS4</name>
<dbReference type="Proteomes" id="UP000054279">
    <property type="component" value="Unassembled WGS sequence"/>
</dbReference>
<evidence type="ECO:0000313" key="2">
    <source>
        <dbReference type="EMBL" id="KIJ35156.1"/>
    </source>
</evidence>
<accession>A0A0C9VCR4</accession>
<evidence type="ECO:0000256" key="1">
    <source>
        <dbReference type="SAM" id="MobiDB-lite"/>
    </source>
</evidence>
<dbReference type="AlphaFoldDB" id="A0A0C9VCR4"/>
<feature type="region of interest" description="Disordered" evidence="1">
    <location>
        <begin position="1"/>
        <end position="20"/>
    </location>
</feature>
<dbReference type="EMBL" id="KN837191">
    <property type="protein sequence ID" value="KIJ35156.1"/>
    <property type="molecule type" value="Genomic_DNA"/>
</dbReference>
<proteinExistence type="predicted"/>
<keyword evidence="3" id="KW-1185">Reference proteome</keyword>
<dbReference type="HOGENOM" id="CLU_1628109_0_0_1"/>
<reference evidence="2 3" key="1">
    <citation type="submission" date="2014-06" db="EMBL/GenBank/DDBJ databases">
        <title>Evolutionary Origins and Diversification of the Mycorrhizal Mutualists.</title>
        <authorList>
            <consortium name="DOE Joint Genome Institute"/>
            <consortium name="Mycorrhizal Genomics Consortium"/>
            <person name="Kohler A."/>
            <person name="Kuo A."/>
            <person name="Nagy L.G."/>
            <person name="Floudas D."/>
            <person name="Copeland A."/>
            <person name="Barry K.W."/>
            <person name="Cichocki N."/>
            <person name="Veneault-Fourrey C."/>
            <person name="LaButti K."/>
            <person name="Lindquist E.A."/>
            <person name="Lipzen A."/>
            <person name="Lundell T."/>
            <person name="Morin E."/>
            <person name="Murat C."/>
            <person name="Riley R."/>
            <person name="Ohm R."/>
            <person name="Sun H."/>
            <person name="Tunlid A."/>
            <person name="Henrissat B."/>
            <person name="Grigoriev I.V."/>
            <person name="Hibbett D.S."/>
            <person name="Martin F."/>
        </authorList>
    </citation>
    <scope>NUCLEOTIDE SEQUENCE [LARGE SCALE GENOMIC DNA]</scope>
    <source>
        <strain evidence="2 3">SS14</strain>
    </source>
</reference>
<protein>
    <submittedName>
        <fullName evidence="2">Uncharacterized protein</fullName>
    </submittedName>
</protein>